<gene>
    <name evidence="4" type="ORF">CFBP7129_17495</name>
</gene>
<feature type="chain" id="PRO_5020376491" evidence="2">
    <location>
        <begin position="28"/>
        <end position="1216"/>
    </location>
</feature>
<reference evidence="4 5" key="1">
    <citation type="submission" date="2019-04" db="EMBL/GenBank/DDBJ databases">
        <title>Complete genome sequence of Agrobacterium tumefaciens CFBP7129.</title>
        <authorList>
            <person name="Haryono M."/>
            <person name="Lin Y.-C."/>
            <person name="Lai E.-M."/>
            <person name="Kuo C.-H."/>
        </authorList>
    </citation>
    <scope>NUCLEOTIDE SEQUENCE [LARGE SCALE GENOMIC DNA]</scope>
    <source>
        <strain evidence="4 5">CFBP7129</strain>
    </source>
</reference>
<dbReference type="PROSITE" id="PS51208">
    <property type="entry name" value="AUTOTRANSPORTER"/>
    <property type="match status" value="1"/>
</dbReference>
<dbReference type="SUPFAM" id="SSF51126">
    <property type="entry name" value="Pectin lyase-like"/>
    <property type="match status" value="2"/>
</dbReference>
<keyword evidence="1 2" id="KW-0732">Signal</keyword>
<dbReference type="NCBIfam" id="TIGR02601">
    <property type="entry name" value="autotrns_rpt"/>
    <property type="match status" value="3"/>
</dbReference>
<dbReference type="InterPro" id="IPR006315">
    <property type="entry name" value="OM_autotransptr_brl_dom"/>
</dbReference>
<dbReference type="NCBIfam" id="TIGR01414">
    <property type="entry name" value="autotrans_barl"/>
    <property type="match status" value="1"/>
</dbReference>
<organism evidence="4 5">
    <name type="scientific">Agrobacterium tumefaciens</name>
    <dbReference type="NCBI Taxonomy" id="358"/>
    <lineage>
        <taxon>Bacteria</taxon>
        <taxon>Pseudomonadati</taxon>
        <taxon>Pseudomonadota</taxon>
        <taxon>Alphaproteobacteria</taxon>
        <taxon>Hyphomicrobiales</taxon>
        <taxon>Rhizobiaceae</taxon>
        <taxon>Rhizobium/Agrobacterium group</taxon>
        <taxon>Agrobacterium</taxon>
        <taxon>Agrobacterium tumefaciens complex</taxon>
    </lineage>
</organism>
<dbReference type="InterPro" id="IPR005546">
    <property type="entry name" value="Autotransporte_beta"/>
</dbReference>
<accession>A0A4D7Z1E0</accession>
<name>A0A4D7Z1E0_AGRTU</name>
<protein>
    <submittedName>
        <fullName evidence="4">Autotransporter outer membrane beta-barrel domain-containing protein</fullName>
    </submittedName>
</protein>
<dbReference type="GO" id="GO:0019867">
    <property type="term" value="C:outer membrane"/>
    <property type="evidence" value="ECO:0007669"/>
    <property type="project" value="InterPro"/>
</dbReference>
<dbReference type="Gene3D" id="2.40.128.130">
    <property type="entry name" value="Autotransporter beta-domain"/>
    <property type="match status" value="1"/>
</dbReference>
<dbReference type="InterPro" id="IPR013425">
    <property type="entry name" value="Autotrns_rpt"/>
</dbReference>
<dbReference type="EMBL" id="CP039923">
    <property type="protein sequence ID" value="QCL96063.1"/>
    <property type="molecule type" value="Genomic_DNA"/>
</dbReference>
<dbReference type="SUPFAM" id="SSF103515">
    <property type="entry name" value="Autotransporter"/>
    <property type="match status" value="1"/>
</dbReference>
<feature type="signal peptide" evidence="2">
    <location>
        <begin position="1"/>
        <end position="27"/>
    </location>
</feature>
<dbReference type="Proteomes" id="UP000298649">
    <property type="component" value="Chromosome linear"/>
</dbReference>
<dbReference type="InterPro" id="IPR011050">
    <property type="entry name" value="Pectin_lyase_fold/virulence"/>
</dbReference>
<dbReference type="Pfam" id="PF12951">
    <property type="entry name" value="PATR"/>
    <property type="match status" value="3"/>
</dbReference>
<evidence type="ECO:0000259" key="3">
    <source>
        <dbReference type="PROSITE" id="PS51208"/>
    </source>
</evidence>
<evidence type="ECO:0000256" key="1">
    <source>
        <dbReference type="ARBA" id="ARBA00022729"/>
    </source>
</evidence>
<feature type="domain" description="Autotransporter" evidence="3">
    <location>
        <begin position="940"/>
        <end position="1216"/>
    </location>
</feature>
<evidence type="ECO:0000313" key="4">
    <source>
        <dbReference type="EMBL" id="QCL96063.1"/>
    </source>
</evidence>
<sequence>MRNGHRRLLNILSTTTMLAFMTTPSPAQEAVWDGSDDLWYSPFWSTGVEPDASTQAVIGSGRVTIPFSGAVAAGVTVSGTGILQFESDATADNLGVIDVRDRGAGAGEIPQLLFWNTSSAGNATINVSGIGLESYNDAHVIFNLLSSAGTANISLSNNARLTFLNSSTAGSANVLNEASMIRFENDATAGTAHITSTAGGLIEFTGNATADGATINMLDRDDAGTAGLVFWNTSSAGNSTLNLSGVGNNLHNDAIVNFMNDSTAGSATLTLENYAQATFYENANAGSASLVANDSMIGFWDNSSAGSAHITSNAGSLVRFGGSSSADSATIDMLNWDATGLGGLEFRDNASAGSATVNLSGVGNNLYRDAVLSFRGNSTAETATITVGNSAQAVFQQNATAGSATLVTNGGLIGFQNNANAGSAQITNNAAGLVVVAGNSTAVGATIVNNAGGAVDVSGRSTQFTGNGTRAAIGSLSGAGDVYLGSAGVTLGALNLNDTISGTIHDSYSPLLRDYLLAGNPSAALPTVTGGSLEKVGAGTLTLTGNNTYTGSTVISAGTLQLGDGGTSGAVVGEVTNNGTLALNRSDRLALSGVISGSGVVRQIGTGTTVLTGNNTYTGGTVISDGTLQLGDSGTSGSIAGDVQNDGTLAFNRSDNAAFGGVIGGAGAIRQIGAGRTELTGDSSAFSGSTAIEAGTLAVNGLLGGTLDVGSGGRLQGTGTVGTTTVSGTIAPGNSIGTLTVNGDITFEAGSVYDVEVDAAGQTDLIHALGAATINGGTVNVAAGTGTYGTSTRYTILTADAGRSGTFAGATTDLAFLDPLLGYDAQNAYLSFVRNGTGFGSVGQTPNEVETGKGVESTGEGNPLYNATLSSSAEQARSTFGTLSGEIHASVVSGLLDDSRFVRDAINNRLRAAFETPQITSVPVLGFMEEKNGGTIDQAEPAAYNGIWASSYGSWGSIDSDGNAAKLKRSTGGFIAGVDGLVTDDWRLGVLAGYSHSSFKVDSRSSSASVDSYHLGVYGGTQWGQLSFRSGLAYSWNEIDSDRHIVSDAFGGTVNGDYRAGTTQVFGELAYAMKAGDLAFEPFANLAYVNVHTNGFAEQGGAAALSINGQSNDLTFSTFGMRASTDFLISDVKASARGMIGWRHAYGDVTPGLSQAFAGGDVFSIAGVPVARDAAVLEAGLDFSVTPSATVGVSYQGQLASDARDHSVKAQLNVKF</sequence>
<dbReference type="SMART" id="SM00869">
    <property type="entry name" value="Autotransporter"/>
    <property type="match status" value="1"/>
</dbReference>
<evidence type="ECO:0000256" key="2">
    <source>
        <dbReference type="SAM" id="SignalP"/>
    </source>
</evidence>
<dbReference type="Pfam" id="PF03797">
    <property type="entry name" value="Autotransporter"/>
    <property type="match status" value="1"/>
</dbReference>
<evidence type="ECO:0000313" key="5">
    <source>
        <dbReference type="Proteomes" id="UP000298649"/>
    </source>
</evidence>
<dbReference type="InterPro" id="IPR036709">
    <property type="entry name" value="Autotransporte_beta_dom_sf"/>
</dbReference>
<dbReference type="InterPro" id="IPR012332">
    <property type="entry name" value="Autotransporter_pectin_lyase_C"/>
</dbReference>
<proteinExistence type="predicted"/>
<dbReference type="AlphaFoldDB" id="A0A4D7Z1E0"/>
<dbReference type="Gene3D" id="2.160.20.20">
    <property type="match status" value="1"/>
</dbReference>